<sequence length="130" mass="15081">MFLSERNPLLTLKRWFQTRLRDMAESVRRLREAGARVDADPALGRDLEVVRIHEQGSDWVLRDFDPTSRPLKAFGQDANATAARARVIDALRDTTDPILRLILRRITREPPSENIHWSPSRQKILVIDMQ</sequence>
<dbReference type="AlphaFoldDB" id="A0A380TH53"/>
<dbReference type="EMBL" id="UIDG01000356">
    <property type="protein sequence ID" value="SUS07347.1"/>
    <property type="molecule type" value="Genomic_DNA"/>
</dbReference>
<evidence type="ECO:0000313" key="1">
    <source>
        <dbReference type="EMBL" id="SUS07347.1"/>
    </source>
</evidence>
<proteinExistence type="predicted"/>
<gene>
    <name evidence="1" type="ORF">DF3PB_4190002</name>
</gene>
<organism evidence="1">
    <name type="scientific">metagenome</name>
    <dbReference type="NCBI Taxonomy" id="256318"/>
    <lineage>
        <taxon>unclassified sequences</taxon>
        <taxon>metagenomes</taxon>
    </lineage>
</organism>
<reference evidence="1" key="1">
    <citation type="submission" date="2018-07" db="EMBL/GenBank/DDBJ databases">
        <authorList>
            <person name="Quirk P.G."/>
            <person name="Krulwich T.A."/>
        </authorList>
    </citation>
    <scope>NUCLEOTIDE SEQUENCE</scope>
</reference>
<name>A0A380TH53_9ZZZZ</name>
<accession>A0A380TH53</accession>
<protein>
    <submittedName>
        <fullName evidence="1">Uncharacterized protein</fullName>
    </submittedName>
</protein>